<dbReference type="PANTHER" id="PTHR42920">
    <property type="entry name" value="OS03G0707200 PROTEIN-RELATED"/>
    <property type="match status" value="1"/>
</dbReference>
<feature type="transmembrane region" description="Helical" evidence="6">
    <location>
        <begin position="314"/>
        <end position="332"/>
    </location>
</feature>
<gene>
    <name evidence="8" type="ORF">F945_03076</name>
</gene>
<comment type="caution">
    <text evidence="8">The sequence shown here is derived from an EMBL/GenBank/DDBJ whole genome shotgun (WGS) entry which is preliminary data.</text>
</comment>
<dbReference type="HOGENOM" id="CLU_033863_9_0_6"/>
<dbReference type="InterPro" id="IPR000620">
    <property type="entry name" value="EamA_dom"/>
</dbReference>
<feature type="transmembrane region" description="Helical" evidence="6">
    <location>
        <begin position="138"/>
        <end position="155"/>
    </location>
</feature>
<keyword evidence="9" id="KW-1185">Reference proteome</keyword>
<evidence type="ECO:0000259" key="7">
    <source>
        <dbReference type="Pfam" id="PF00892"/>
    </source>
</evidence>
<comment type="subcellular location">
    <subcellularLocation>
        <location evidence="1">Cell membrane</location>
        <topology evidence="1">Multi-pass membrane protein</topology>
    </subcellularLocation>
</comment>
<dbReference type="GO" id="GO:0005886">
    <property type="term" value="C:plasma membrane"/>
    <property type="evidence" value="ECO:0007669"/>
    <property type="project" value="UniProtKB-SubCell"/>
</dbReference>
<evidence type="ECO:0000256" key="2">
    <source>
        <dbReference type="ARBA" id="ARBA00022475"/>
    </source>
</evidence>
<dbReference type="AlphaFoldDB" id="S3N6Z6"/>
<dbReference type="STRING" id="632955.GCA_000829675_02427"/>
<dbReference type="eggNOG" id="COG0697">
    <property type="taxonomic scope" value="Bacteria"/>
</dbReference>
<sequence>MSALFVINSNINHVLFQTGLSISSWQWKHILIKLNQNPILVGSIYSIAAAFLFSSKAIFIKQAYAVAPNINATLLMALRMASALPFFLLLCWYCRRQSRNVSLTDWGLLIVAGVIGYYLASWLDFYGLMFISASLERIILFLYPTLTVLASAAIYRQKLSLQTIFAIVLSYGGTVIVMLQEQSQNALQDQFFFGASLVFASAIAFAAYLLLTPRLIQRFGSWNFTGLALSVACIATLIHFVLATPEPFAQIQQLPTSVIWYGIALGIFVTVLPSIFLMQGIQRLGASQSAMIASIGPILTIVLAVIFLGEQLNAIQWFGCLLNIIGVMMITLSKKKLSH</sequence>
<feature type="domain" description="EamA" evidence="7">
    <location>
        <begin position="193"/>
        <end position="331"/>
    </location>
</feature>
<reference evidence="8 9" key="1">
    <citation type="submission" date="2013-06" db="EMBL/GenBank/DDBJ databases">
        <title>The Genome Sequence of Acinetobacter rudis CIP 110305.</title>
        <authorList>
            <consortium name="The Broad Institute Genome Sequencing Platform"/>
            <consortium name="The Broad Institute Genome Sequencing Center for Infectious Disease"/>
            <person name="Cerqueira G."/>
            <person name="Feldgarden M."/>
            <person name="Courvalin P."/>
            <person name="Perichon B."/>
            <person name="Grillot-Courvalin C."/>
            <person name="Clermont D."/>
            <person name="Rocha E."/>
            <person name="Yoon E.-J."/>
            <person name="Nemec A."/>
            <person name="Young S.K."/>
            <person name="Zeng Q."/>
            <person name="Gargeya S."/>
            <person name="Fitzgerald M."/>
            <person name="Abouelleil A."/>
            <person name="Alvarado L."/>
            <person name="Berlin A.M."/>
            <person name="Chapman S.B."/>
            <person name="Dewar J."/>
            <person name="Goldberg J."/>
            <person name="Griggs A."/>
            <person name="Gujja S."/>
            <person name="Hansen M."/>
            <person name="Howarth C."/>
            <person name="Imamovic A."/>
            <person name="Larimer J."/>
            <person name="McCowan C."/>
            <person name="Murphy C."/>
            <person name="Pearson M."/>
            <person name="Priest M."/>
            <person name="Roberts A."/>
            <person name="Saif S."/>
            <person name="Shea T."/>
            <person name="Sykes S."/>
            <person name="Wortman J."/>
            <person name="Nusbaum C."/>
            <person name="Birren B."/>
        </authorList>
    </citation>
    <scope>NUCLEOTIDE SEQUENCE [LARGE SCALE GENOMIC DNA]</scope>
    <source>
        <strain evidence="8 9">CIP 110305</strain>
    </source>
</reference>
<evidence type="ECO:0000256" key="1">
    <source>
        <dbReference type="ARBA" id="ARBA00004651"/>
    </source>
</evidence>
<feature type="transmembrane region" description="Helical" evidence="6">
    <location>
        <begin position="223"/>
        <end position="243"/>
    </location>
</feature>
<feature type="transmembrane region" description="Helical" evidence="6">
    <location>
        <begin position="72"/>
        <end position="94"/>
    </location>
</feature>
<evidence type="ECO:0000256" key="3">
    <source>
        <dbReference type="ARBA" id="ARBA00022692"/>
    </source>
</evidence>
<proteinExistence type="predicted"/>
<dbReference type="InterPro" id="IPR051258">
    <property type="entry name" value="Diverse_Substrate_Transporter"/>
</dbReference>
<accession>S3N6Z6</accession>
<organism evidence="8 9">
    <name type="scientific">Acinetobacter rudis CIP 110305</name>
    <dbReference type="NCBI Taxonomy" id="421052"/>
    <lineage>
        <taxon>Bacteria</taxon>
        <taxon>Pseudomonadati</taxon>
        <taxon>Pseudomonadota</taxon>
        <taxon>Gammaproteobacteria</taxon>
        <taxon>Moraxellales</taxon>
        <taxon>Moraxellaceae</taxon>
        <taxon>Acinetobacter</taxon>
    </lineage>
</organism>
<feature type="transmembrane region" description="Helical" evidence="6">
    <location>
        <begin position="39"/>
        <end position="60"/>
    </location>
</feature>
<evidence type="ECO:0000313" key="9">
    <source>
        <dbReference type="Proteomes" id="UP000014568"/>
    </source>
</evidence>
<dbReference type="Gene3D" id="1.10.3730.20">
    <property type="match status" value="1"/>
</dbReference>
<feature type="transmembrane region" description="Helical" evidence="6">
    <location>
        <begin position="290"/>
        <end position="308"/>
    </location>
</feature>
<keyword evidence="3 6" id="KW-0812">Transmembrane</keyword>
<feature type="transmembrane region" description="Helical" evidence="6">
    <location>
        <begin position="162"/>
        <end position="179"/>
    </location>
</feature>
<protein>
    <recommendedName>
        <fullName evidence="7">EamA domain-containing protein</fullName>
    </recommendedName>
</protein>
<dbReference type="SUPFAM" id="SSF103481">
    <property type="entry name" value="Multidrug resistance efflux transporter EmrE"/>
    <property type="match status" value="2"/>
</dbReference>
<dbReference type="InterPro" id="IPR037185">
    <property type="entry name" value="EmrE-like"/>
</dbReference>
<keyword evidence="2" id="KW-1003">Cell membrane</keyword>
<feature type="transmembrane region" description="Helical" evidence="6">
    <location>
        <begin position="106"/>
        <end position="126"/>
    </location>
</feature>
<keyword evidence="4 6" id="KW-1133">Transmembrane helix</keyword>
<evidence type="ECO:0000256" key="4">
    <source>
        <dbReference type="ARBA" id="ARBA00022989"/>
    </source>
</evidence>
<evidence type="ECO:0000256" key="6">
    <source>
        <dbReference type="SAM" id="Phobius"/>
    </source>
</evidence>
<dbReference type="Proteomes" id="UP000014568">
    <property type="component" value="Unassembled WGS sequence"/>
</dbReference>
<name>S3N6Z6_9GAMM</name>
<dbReference type="PATRIC" id="fig|421052.3.peg.3005"/>
<feature type="transmembrane region" description="Helical" evidence="6">
    <location>
        <begin position="191"/>
        <end position="211"/>
    </location>
</feature>
<dbReference type="Pfam" id="PF00892">
    <property type="entry name" value="EamA"/>
    <property type="match status" value="2"/>
</dbReference>
<feature type="domain" description="EamA" evidence="7">
    <location>
        <begin position="42"/>
        <end position="178"/>
    </location>
</feature>
<evidence type="ECO:0000313" key="8">
    <source>
        <dbReference type="EMBL" id="EPF70059.1"/>
    </source>
</evidence>
<keyword evidence="5 6" id="KW-0472">Membrane</keyword>
<evidence type="ECO:0000256" key="5">
    <source>
        <dbReference type="ARBA" id="ARBA00023136"/>
    </source>
</evidence>
<dbReference type="PANTHER" id="PTHR42920:SF5">
    <property type="entry name" value="EAMA DOMAIN-CONTAINING PROTEIN"/>
    <property type="match status" value="1"/>
</dbReference>
<feature type="transmembrane region" description="Helical" evidence="6">
    <location>
        <begin position="258"/>
        <end position="278"/>
    </location>
</feature>
<dbReference type="EMBL" id="ATGI01000038">
    <property type="protein sequence ID" value="EPF70059.1"/>
    <property type="molecule type" value="Genomic_DNA"/>
</dbReference>
<dbReference type="OrthoDB" id="9813617at2"/>